<dbReference type="Pfam" id="PF04672">
    <property type="entry name" value="Methyltransf_19"/>
    <property type="match status" value="1"/>
</dbReference>
<dbReference type="PIRSF" id="PIRSF017393">
    <property type="entry name" value="MTase_SAV2177"/>
    <property type="match status" value="1"/>
</dbReference>
<dbReference type="Proteomes" id="UP000198959">
    <property type="component" value="Unassembled WGS sequence"/>
</dbReference>
<dbReference type="AlphaFoldDB" id="A0A1C6S6H3"/>
<dbReference type="RefSeq" id="WP_091641852.1">
    <property type="nucleotide sequence ID" value="NZ_FMHW01000002.1"/>
</dbReference>
<dbReference type="OrthoDB" id="4073278at2"/>
<proteinExistence type="predicted"/>
<name>A0A1C6S6H3_9ACTN</name>
<keyword evidence="2" id="KW-0489">Methyltransferase</keyword>
<gene>
    <name evidence="2" type="ORF">GA0074692_1888</name>
</gene>
<evidence type="ECO:0000313" key="2">
    <source>
        <dbReference type="EMBL" id="SCL25058.1"/>
    </source>
</evidence>
<reference evidence="3" key="1">
    <citation type="submission" date="2016-06" db="EMBL/GenBank/DDBJ databases">
        <authorList>
            <person name="Varghese N."/>
            <person name="Submissions Spin"/>
        </authorList>
    </citation>
    <scope>NUCLEOTIDE SEQUENCE [LARGE SCALE GENOMIC DNA]</scope>
    <source>
        <strain evidence="3">DSM 43817</strain>
    </source>
</reference>
<feature type="compositionally biased region" description="Low complexity" evidence="1">
    <location>
        <begin position="8"/>
        <end position="17"/>
    </location>
</feature>
<evidence type="ECO:0000313" key="3">
    <source>
        <dbReference type="Proteomes" id="UP000198959"/>
    </source>
</evidence>
<organism evidence="2 3">
    <name type="scientific">Micromonospora pallida</name>
    <dbReference type="NCBI Taxonomy" id="145854"/>
    <lineage>
        <taxon>Bacteria</taxon>
        <taxon>Bacillati</taxon>
        <taxon>Actinomycetota</taxon>
        <taxon>Actinomycetes</taxon>
        <taxon>Micromonosporales</taxon>
        <taxon>Micromonosporaceae</taxon>
        <taxon>Micromonospora</taxon>
    </lineage>
</organism>
<sequence>MPQTGDQAVPEPAAARPPRIDSSVAHNARVWNYWLGGKDNFDADRRVGDHVRGMFPVIGDVARADRRFLARAIGFLAGPAGVRQFLDIGTGLPTADNTHDLAQAVAPDSRIVYVDNDPMVLVHARALLTSRPEGVTRYVEADIHRPETILSAAAETLDLDQPVAVMMLGILNFVLDTDEAYGIVRRLMDAVPSGSYLAVTHPTLELGGESNVPAMAFWNEHAAPPIRARTGAEIAGFFTGLDLVEPGLVSCARWRPGPNEADAVTVPQYGAVARKP</sequence>
<keyword evidence="3" id="KW-1185">Reference proteome</keyword>
<accession>A0A1C6S6H3</accession>
<dbReference type="GO" id="GO:0008168">
    <property type="term" value="F:methyltransferase activity"/>
    <property type="evidence" value="ECO:0007669"/>
    <property type="project" value="UniProtKB-KW"/>
</dbReference>
<dbReference type="GO" id="GO:0032259">
    <property type="term" value="P:methylation"/>
    <property type="evidence" value="ECO:0007669"/>
    <property type="project" value="UniProtKB-KW"/>
</dbReference>
<evidence type="ECO:0000256" key="1">
    <source>
        <dbReference type="SAM" id="MobiDB-lite"/>
    </source>
</evidence>
<dbReference type="EMBL" id="FMHW01000002">
    <property type="protein sequence ID" value="SCL25058.1"/>
    <property type="molecule type" value="Genomic_DNA"/>
</dbReference>
<dbReference type="InterPro" id="IPR006764">
    <property type="entry name" value="SAM_dep_MeTrfase_SAV2177_type"/>
</dbReference>
<protein>
    <submittedName>
        <fullName evidence="2">O-Methyltransferase involved in polyketide biosynthesis</fullName>
    </submittedName>
</protein>
<dbReference type="InterPro" id="IPR029063">
    <property type="entry name" value="SAM-dependent_MTases_sf"/>
</dbReference>
<feature type="region of interest" description="Disordered" evidence="1">
    <location>
        <begin position="1"/>
        <end position="20"/>
    </location>
</feature>
<dbReference type="STRING" id="145854.GA0074692_1888"/>
<dbReference type="SUPFAM" id="SSF53335">
    <property type="entry name" value="S-adenosyl-L-methionine-dependent methyltransferases"/>
    <property type="match status" value="1"/>
</dbReference>
<keyword evidence="2" id="KW-0808">Transferase</keyword>
<dbReference type="Gene3D" id="3.40.50.150">
    <property type="entry name" value="Vaccinia Virus protein VP39"/>
    <property type="match status" value="1"/>
</dbReference>